<evidence type="ECO:0000313" key="4">
    <source>
        <dbReference type="EMBL" id="CAB3411022.1"/>
    </source>
</evidence>
<dbReference type="Proteomes" id="UP000494206">
    <property type="component" value="Unassembled WGS sequence"/>
</dbReference>
<comment type="caution">
    <text evidence="4">The sequence shown here is derived from an EMBL/GenBank/DDBJ whole genome shotgun (WGS) entry which is preliminary data.</text>
</comment>
<dbReference type="SUPFAM" id="SSF55550">
    <property type="entry name" value="SH2 domain"/>
    <property type="match status" value="1"/>
</dbReference>
<protein>
    <recommendedName>
        <fullName evidence="3">SH2 domain-containing protein</fullName>
    </recommendedName>
</protein>
<evidence type="ECO:0000259" key="3">
    <source>
        <dbReference type="PROSITE" id="PS50001"/>
    </source>
</evidence>
<evidence type="ECO:0000313" key="5">
    <source>
        <dbReference type="Proteomes" id="UP000494206"/>
    </source>
</evidence>
<dbReference type="SMART" id="SM00252">
    <property type="entry name" value="SH2"/>
    <property type="match status" value="1"/>
</dbReference>
<dbReference type="PANTHER" id="PTHR15832">
    <property type="entry name" value="SHC (SRC HOMOLOGY DOMAIN C-TERMINAL) ADAPTOR HOMOLOG"/>
    <property type="match status" value="1"/>
</dbReference>
<feature type="domain" description="SH2" evidence="3">
    <location>
        <begin position="248"/>
        <end position="331"/>
    </location>
</feature>
<dbReference type="InterPro" id="IPR036860">
    <property type="entry name" value="SH2_dom_sf"/>
</dbReference>
<dbReference type="CDD" id="cd00173">
    <property type="entry name" value="SH2"/>
    <property type="match status" value="1"/>
</dbReference>
<reference evidence="4 5" key="1">
    <citation type="submission" date="2020-04" db="EMBL/GenBank/DDBJ databases">
        <authorList>
            <person name="Laetsch R D."/>
            <person name="Stevens L."/>
            <person name="Kumar S."/>
            <person name="Blaxter L. M."/>
        </authorList>
    </citation>
    <scope>NUCLEOTIDE SEQUENCE [LARGE SCALE GENOMIC DNA]</scope>
</reference>
<dbReference type="InterPro" id="IPR000980">
    <property type="entry name" value="SH2"/>
</dbReference>
<organism evidence="4 5">
    <name type="scientific">Caenorhabditis bovis</name>
    <dbReference type="NCBI Taxonomy" id="2654633"/>
    <lineage>
        <taxon>Eukaryota</taxon>
        <taxon>Metazoa</taxon>
        <taxon>Ecdysozoa</taxon>
        <taxon>Nematoda</taxon>
        <taxon>Chromadorea</taxon>
        <taxon>Rhabditida</taxon>
        <taxon>Rhabditina</taxon>
        <taxon>Rhabditomorpha</taxon>
        <taxon>Rhabditoidea</taxon>
        <taxon>Rhabditidae</taxon>
        <taxon>Peloderinae</taxon>
        <taxon>Caenorhabditis</taxon>
    </lineage>
</organism>
<dbReference type="PROSITE" id="PS50001">
    <property type="entry name" value="SH2"/>
    <property type="match status" value="1"/>
</dbReference>
<keyword evidence="1" id="KW-0727">SH2 domain</keyword>
<feature type="compositionally biased region" description="Low complexity" evidence="2">
    <location>
        <begin position="205"/>
        <end position="216"/>
    </location>
</feature>
<feature type="region of interest" description="Disordered" evidence="2">
    <location>
        <begin position="181"/>
        <end position="219"/>
    </location>
</feature>
<sequence>MMSFGRVRRETPAERVLQFSCCRQFPCFDLDPPAIHQRGPSVSLASKIPPPTVEEIENVVGQAFEAQSLTKTIGNSAKSTTSTTVNLAAVGGTMNEKRSASTVFLNKFLGKKGSQTVDDSACKRKRRPVSAVFSSAIHRLSNSTTSMNPKRMTTTELCLNKKELNHIRMRSSNIIDEHVAKTSSSLASGTGSSSSDIENQKRVSSSDSSAAGSSTSPIPPTLVFEEKLGEWIYPIDETIKSQLDNCNYFVGLPSRDSIIRNLMSQPEGAFVVRYSESKKKCLALSMRVPATHNPAGISHYLIIRNEHGFRLKLSGSNKPFPTLQMLLTHFSVLEGNLPCPLHFVQWDKSLWKQQTQHHQPTAERHRHSTALTKIDENRNLTSSHSSSQMLFTPRRCGAEDFTTPKRRSRHHDINSIRRTQFFEIESPIIS</sequence>
<keyword evidence="5" id="KW-1185">Reference proteome</keyword>
<feature type="compositionally biased region" description="Low complexity" evidence="2">
    <location>
        <begin position="182"/>
        <end position="195"/>
    </location>
</feature>
<proteinExistence type="predicted"/>
<dbReference type="AlphaFoldDB" id="A0A8S1FF92"/>
<dbReference type="Pfam" id="PF00017">
    <property type="entry name" value="SH2"/>
    <property type="match status" value="1"/>
</dbReference>
<gene>
    <name evidence="4" type="ORF">CBOVIS_LOCUS12461</name>
</gene>
<dbReference type="Gene3D" id="3.30.505.10">
    <property type="entry name" value="SH2 domain"/>
    <property type="match status" value="1"/>
</dbReference>
<accession>A0A8S1FF92</accession>
<evidence type="ECO:0000256" key="1">
    <source>
        <dbReference type="PROSITE-ProRule" id="PRU00191"/>
    </source>
</evidence>
<dbReference type="EMBL" id="CADEPM010000012">
    <property type="protein sequence ID" value="CAB3411022.1"/>
    <property type="molecule type" value="Genomic_DNA"/>
</dbReference>
<dbReference type="OrthoDB" id="10013007at2759"/>
<name>A0A8S1FF92_9PELO</name>
<evidence type="ECO:0000256" key="2">
    <source>
        <dbReference type="SAM" id="MobiDB-lite"/>
    </source>
</evidence>
<dbReference type="PANTHER" id="PTHR15832:SF2">
    <property type="entry name" value="SH2 DOMAIN-CONTAINING PROTEIN"/>
    <property type="match status" value="1"/>
</dbReference>